<feature type="transmembrane region" description="Helical" evidence="1">
    <location>
        <begin position="20"/>
        <end position="41"/>
    </location>
</feature>
<evidence type="ECO:0000313" key="3">
    <source>
        <dbReference type="Proteomes" id="UP001223420"/>
    </source>
</evidence>
<dbReference type="AlphaFoldDB" id="A0AAJ1TUE9"/>
<keyword evidence="1" id="KW-0812">Transmembrane</keyword>
<proteinExistence type="predicted"/>
<protein>
    <submittedName>
        <fullName evidence="2">Uncharacterized protein</fullName>
    </submittedName>
</protein>
<gene>
    <name evidence="2" type="ORF">QO001_003047</name>
</gene>
<name>A0AAJ1TUE9_9HYPH</name>
<evidence type="ECO:0000256" key="1">
    <source>
        <dbReference type="SAM" id="Phobius"/>
    </source>
</evidence>
<comment type="caution">
    <text evidence="2">The sequence shown here is derived from an EMBL/GenBank/DDBJ whole genome shotgun (WGS) entry which is preliminary data.</text>
</comment>
<dbReference type="EMBL" id="JAUSWL010000004">
    <property type="protein sequence ID" value="MDQ0544118.1"/>
    <property type="molecule type" value="Genomic_DNA"/>
</dbReference>
<reference evidence="2" key="1">
    <citation type="submission" date="2023-07" db="EMBL/GenBank/DDBJ databases">
        <title>Genomic Encyclopedia of Type Strains, Phase IV (KMG-IV): sequencing the most valuable type-strain genomes for metagenomic binning, comparative biology and taxonomic classification.</title>
        <authorList>
            <person name="Goeker M."/>
        </authorList>
    </citation>
    <scope>NUCLEOTIDE SEQUENCE</scope>
    <source>
        <strain evidence="2">DSM 19569</strain>
    </source>
</reference>
<dbReference type="RefSeq" id="WP_268868595.1">
    <property type="nucleotide sequence ID" value="NZ_JAJALK010000005.1"/>
</dbReference>
<sequence length="43" mass="4420">MFIVSVRQTSVPLLLARFDWSGTCVILAGGSTLAALAFAAAPP</sequence>
<evidence type="ECO:0000313" key="2">
    <source>
        <dbReference type="EMBL" id="MDQ0544118.1"/>
    </source>
</evidence>
<keyword evidence="1" id="KW-1133">Transmembrane helix</keyword>
<organism evidence="2 3">
    <name type="scientific">Methylobacterium brachiatum</name>
    <dbReference type="NCBI Taxonomy" id="269660"/>
    <lineage>
        <taxon>Bacteria</taxon>
        <taxon>Pseudomonadati</taxon>
        <taxon>Pseudomonadota</taxon>
        <taxon>Alphaproteobacteria</taxon>
        <taxon>Hyphomicrobiales</taxon>
        <taxon>Methylobacteriaceae</taxon>
        <taxon>Methylobacterium</taxon>
    </lineage>
</organism>
<dbReference type="Proteomes" id="UP001223420">
    <property type="component" value="Unassembled WGS sequence"/>
</dbReference>
<keyword evidence="1" id="KW-0472">Membrane</keyword>
<accession>A0AAJ1TUE9</accession>